<dbReference type="EMBL" id="JAUSRA010000001">
    <property type="protein sequence ID" value="MDP9795206.1"/>
    <property type="molecule type" value="Genomic_DNA"/>
</dbReference>
<evidence type="ECO:0000313" key="10">
    <source>
        <dbReference type="Proteomes" id="UP001240984"/>
    </source>
</evidence>
<dbReference type="Gene3D" id="1.10.150.130">
    <property type="match status" value="1"/>
</dbReference>
<dbReference type="PANTHER" id="PTHR30349:SF64">
    <property type="entry name" value="PROPHAGE INTEGRASE INTD-RELATED"/>
    <property type="match status" value="1"/>
</dbReference>
<evidence type="ECO:0000256" key="2">
    <source>
        <dbReference type="ARBA" id="ARBA00022908"/>
    </source>
</evidence>
<dbReference type="PROSITE" id="PS51900">
    <property type="entry name" value="CB"/>
    <property type="match status" value="1"/>
</dbReference>
<evidence type="ECO:0000313" key="9">
    <source>
        <dbReference type="EMBL" id="MDP9795206.1"/>
    </source>
</evidence>
<feature type="region of interest" description="Disordered" evidence="6">
    <location>
        <begin position="97"/>
        <end position="116"/>
    </location>
</feature>
<evidence type="ECO:0000256" key="3">
    <source>
        <dbReference type="ARBA" id="ARBA00023125"/>
    </source>
</evidence>
<dbReference type="InterPro" id="IPR004107">
    <property type="entry name" value="Integrase_SAM-like_N"/>
</dbReference>
<evidence type="ECO:0000259" key="7">
    <source>
        <dbReference type="PROSITE" id="PS51898"/>
    </source>
</evidence>
<dbReference type="InterPro" id="IPR011010">
    <property type="entry name" value="DNA_brk_join_enz"/>
</dbReference>
<keyword evidence="2" id="KW-0229">DNA integration</keyword>
<dbReference type="InterPro" id="IPR044068">
    <property type="entry name" value="CB"/>
</dbReference>
<dbReference type="Gene3D" id="1.10.443.10">
    <property type="entry name" value="Intergrase catalytic core"/>
    <property type="match status" value="1"/>
</dbReference>
<keyword evidence="4" id="KW-0233">DNA recombination</keyword>
<evidence type="ECO:0000256" key="5">
    <source>
        <dbReference type="PROSITE-ProRule" id="PRU01248"/>
    </source>
</evidence>
<dbReference type="InterPro" id="IPR002104">
    <property type="entry name" value="Integrase_catalytic"/>
</dbReference>
<comment type="caution">
    <text evidence="9">The sequence shown here is derived from an EMBL/GenBank/DDBJ whole genome shotgun (WGS) entry which is preliminary data.</text>
</comment>
<evidence type="ECO:0000259" key="8">
    <source>
        <dbReference type="PROSITE" id="PS51900"/>
    </source>
</evidence>
<dbReference type="InterPro" id="IPR010998">
    <property type="entry name" value="Integrase_recombinase_N"/>
</dbReference>
<feature type="domain" description="Core-binding (CB)" evidence="8">
    <location>
        <begin position="1"/>
        <end position="86"/>
    </location>
</feature>
<dbReference type="PROSITE" id="PS51898">
    <property type="entry name" value="TYR_RECOMBINASE"/>
    <property type="match status" value="1"/>
</dbReference>
<dbReference type="RefSeq" id="WP_306830827.1">
    <property type="nucleotide sequence ID" value="NZ_JAUSRA010000001.1"/>
</dbReference>
<comment type="similarity">
    <text evidence="1">Belongs to the 'phage' integrase family.</text>
</comment>
<name>A0ABT9MUT4_9ACTN</name>
<feature type="domain" description="Tyr recombinase" evidence="7">
    <location>
        <begin position="109"/>
        <end position="310"/>
    </location>
</feature>
<dbReference type="SUPFAM" id="SSF56349">
    <property type="entry name" value="DNA breaking-rejoining enzymes"/>
    <property type="match status" value="1"/>
</dbReference>
<dbReference type="Proteomes" id="UP001240984">
    <property type="component" value="Unassembled WGS sequence"/>
</dbReference>
<keyword evidence="10" id="KW-1185">Reference proteome</keyword>
<gene>
    <name evidence="9" type="ORF">J2S43_003718</name>
</gene>
<sequence length="316" mass="35520">MPHTVNSAILEFGAADEVAQQSEGAQSRHHFVLNVLREQMGGSKPIAQIRRSDIDAVLAEMRRRGRAESTLNTYRATLRPFGRWLLDNGYVKRNPASHLKNAKIAPDRSKRKPLTSDQLKQVIEKAERRHPCDGMTVSLLFWTGCRQSEIRGLKWGDVNLQDLTLEVYRPKVKKSLTCPIPAQLAEDLTKWQAWVEGRYGPIQPEWYVVPARFHRGFVNGIPQKITPDWPLNLTKSQGPLTGAIKRLLVSIGITDMRGKGSHTIRRTAANLILAHTGDIRAAQHLLGHGSVTMTERYLDADAQAAKYGATIREWTI</sequence>
<evidence type="ECO:0000256" key="6">
    <source>
        <dbReference type="SAM" id="MobiDB-lite"/>
    </source>
</evidence>
<proteinExistence type="inferred from homology"/>
<dbReference type="InterPro" id="IPR013762">
    <property type="entry name" value="Integrase-like_cat_sf"/>
</dbReference>
<evidence type="ECO:0000256" key="4">
    <source>
        <dbReference type="ARBA" id="ARBA00023172"/>
    </source>
</evidence>
<accession>A0ABT9MUT4</accession>
<dbReference type="Pfam" id="PF00589">
    <property type="entry name" value="Phage_integrase"/>
    <property type="match status" value="1"/>
</dbReference>
<protein>
    <submittedName>
        <fullName evidence="9">Integrase/recombinase XerC</fullName>
    </submittedName>
</protein>
<keyword evidence="3 5" id="KW-0238">DNA-binding</keyword>
<dbReference type="PANTHER" id="PTHR30349">
    <property type="entry name" value="PHAGE INTEGRASE-RELATED"/>
    <property type="match status" value="1"/>
</dbReference>
<organism evidence="9 10">
    <name type="scientific">Catenuloplanes nepalensis</name>
    <dbReference type="NCBI Taxonomy" id="587533"/>
    <lineage>
        <taxon>Bacteria</taxon>
        <taxon>Bacillati</taxon>
        <taxon>Actinomycetota</taxon>
        <taxon>Actinomycetes</taxon>
        <taxon>Micromonosporales</taxon>
        <taxon>Micromonosporaceae</taxon>
        <taxon>Catenuloplanes</taxon>
    </lineage>
</organism>
<dbReference type="Pfam" id="PF02899">
    <property type="entry name" value="Phage_int_SAM_1"/>
    <property type="match status" value="1"/>
</dbReference>
<dbReference type="InterPro" id="IPR050090">
    <property type="entry name" value="Tyrosine_recombinase_XerCD"/>
</dbReference>
<reference evidence="9 10" key="1">
    <citation type="submission" date="2023-07" db="EMBL/GenBank/DDBJ databases">
        <title>Sequencing the genomes of 1000 actinobacteria strains.</title>
        <authorList>
            <person name="Klenk H.-P."/>
        </authorList>
    </citation>
    <scope>NUCLEOTIDE SEQUENCE [LARGE SCALE GENOMIC DNA]</scope>
    <source>
        <strain evidence="9 10">DSM 44710</strain>
    </source>
</reference>
<evidence type="ECO:0000256" key="1">
    <source>
        <dbReference type="ARBA" id="ARBA00008857"/>
    </source>
</evidence>